<evidence type="ECO:0000256" key="17">
    <source>
        <dbReference type="ARBA" id="ARBA00022833"/>
    </source>
</evidence>
<keyword evidence="10" id="KW-0358">Heparin-binding</keyword>
<dbReference type="InterPro" id="IPR006212">
    <property type="entry name" value="Furin_repeat"/>
</dbReference>
<evidence type="ECO:0000256" key="15">
    <source>
        <dbReference type="ARBA" id="ARBA00022771"/>
    </source>
</evidence>
<evidence type="ECO:0000256" key="14">
    <source>
        <dbReference type="ARBA" id="ARBA00022729"/>
    </source>
</evidence>
<dbReference type="Gene3D" id="2.10.220.10">
    <property type="entry name" value="Hormone Receptor, Insulin-like Growth Factor Receptor 1, Chain A, domain 2"/>
    <property type="match status" value="2"/>
</dbReference>
<dbReference type="InterPro" id="IPR037197">
    <property type="entry name" value="WWE_dom_sf"/>
</dbReference>
<comment type="similarity">
    <text evidence="5">Belongs to the R-spondin family.</text>
</comment>
<protein>
    <recommendedName>
        <fullName evidence="6">RING-type E3 ubiquitin transferase</fullName>
        <ecNumber evidence="6">2.3.2.27</ecNumber>
    </recommendedName>
</protein>
<evidence type="ECO:0000256" key="20">
    <source>
        <dbReference type="SAM" id="MobiDB-lite"/>
    </source>
</evidence>
<dbReference type="SUPFAM" id="SSF57184">
    <property type="entry name" value="Growth factor receptor domain"/>
    <property type="match status" value="1"/>
</dbReference>
<gene>
    <name evidence="22" type="ORF">D9C73_009875</name>
</gene>
<dbReference type="PROSITE" id="PS50918">
    <property type="entry name" value="WWE"/>
    <property type="match status" value="1"/>
</dbReference>
<evidence type="ECO:0000256" key="12">
    <source>
        <dbReference type="ARBA" id="ARBA00022687"/>
    </source>
</evidence>
<keyword evidence="13" id="KW-0479">Metal-binding</keyword>
<evidence type="ECO:0000256" key="1">
    <source>
        <dbReference type="ARBA" id="ARBA00000900"/>
    </source>
</evidence>
<dbReference type="InterPro" id="IPR009030">
    <property type="entry name" value="Growth_fac_rcpt_cys_sf"/>
</dbReference>
<keyword evidence="7" id="KW-0963">Cytoplasm</keyword>
<dbReference type="STRING" id="240159.A0A4U5UM24"/>
<dbReference type="Proteomes" id="UP000298787">
    <property type="component" value="Chromosome 9"/>
</dbReference>
<keyword evidence="15" id="KW-0863">Zinc-finger</keyword>
<dbReference type="SUPFAM" id="SSF117839">
    <property type="entry name" value="WWE domain"/>
    <property type="match status" value="1"/>
</dbReference>
<keyword evidence="8" id="KW-0964">Secreted</keyword>
<evidence type="ECO:0000256" key="9">
    <source>
        <dbReference type="ARBA" id="ARBA00022606"/>
    </source>
</evidence>
<proteinExistence type="inferred from homology"/>
<feature type="region of interest" description="Disordered" evidence="20">
    <location>
        <begin position="344"/>
        <end position="383"/>
    </location>
</feature>
<dbReference type="EC" id="2.3.2.27" evidence="6"/>
<keyword evidence="9" id="KW-0716">Sensory transduction</keyword>
<dbReference type="Gene3D" id="2.20.100.10">
    <property type="entry name" value="Thrombospondin type-1 (TSP1) repeat"/>
    <property type="match status" value="1"/>
</dbReference>
<keyword evidence="14" id="KW-0732">Signal</keyword>
<evidence type="ECO:0000256" key="5">
    <source>
        <dbReference type="ARBA" id="ARBA00007308"/>
    </source>
</evidence>
<dbReference type="SMART" id="SM00261">
    <property type="entry name" value="FU"/>
    <property type="match status" value="3"/>
</dbReference>
<dbReference type="SUPFAM" id="SSF82895">
    <property type="entry name" value="TSP-1 type 1 repeat"/>
    <property type="match status" value="1"/>
</dbReference>
<dbReference type="Pfam" id="PF15913">
    <property type="entry name" value="Furin-like_2"/>
    <property type="match status" value="1"/>
</dbReference>
<dbReference type="SMART" id="SM00678">
    <property type="entry name" value="WWE"/>
    <property type="match status" value="1"/>
</dbReference>
<evidence type="ECO:0000256" key="7">
    <source>
        <dbReference type="ARBA" id="ARBA00022490"/>
    </source>
</evidence>
<evidence type="ECO:0000256" key="18">
    <source>
        <dbReference type="ARBA" id="ARBA00023157"/>
    </source>
</evidence>
<evidence type="ECO:0000256" key="4">
    <source>
        <dbReference type="ARBA" id="ARBA00004906"/>
    </source>
</evidence>
<dbReference type="GO" id="GO:0008270">
    <property type="term" value="F:zinc ion binding"/>
    <property type="evidence" value="ECO:0007669"/>
    <property type="project" value="UniProtKB-KW"/>
</dbReference>
<keyword evidence="23" id="KW-1185">Reference proteome</keyword>
<comment type="subcellular location">
    <subcellularLocation>
        <location evidence="2">Cytoplasm</location>
        <location evidence="2">Cytosol</location>
    </subcellularLocation>
    <subcellularLocation>
        <location evidence="3">Secreted</location>
    </subcellularLocation>
</comment>
<name>A0A4U5UM24_COLLU</name>
<dbReference type="GO" id="GO:0016567">
    <property type="term" value="P:protein ubiquitination"/>
    <property type="evidence" value="ECO:0007669"/>
    <property type="project" value="UniProtKB-UniPathway"/>
</dbReference>
<evidence type="ECO:0000256" key="11">
    <source>
        <dbReference type="ARBA" id="ARBA00022679"/>
    </source>
</evidence>
<dbReference type="InterPro" id="IPR018123">
    <property type="entry name" value="WWE-dom_subgr"/>
</dbReference>
<dbReference type="InterPro" id="IPR043601">
    <property type="entry name" value="Rspo_Fu-CRD_dom"/>
</dbReference>
<dbReference type="GO" id="GO:0016055">
    <property type="term" value="P:Wnt signaling pathway"/>
    <property type="evidence" value="ECO:0007669"/>
    <property type="project" value="UniProtKB-KW"/>
</dbReference>
<dbReference type="Pfam" id="PF02825">
    <property type="entry name" value="WWE"/>
    <property type="match status" value="1"/>
</dbReference>
<keyword evidence="18" id="KW-1015">Disulfide bond</keyword>
<dbReference type="GO" id="GO:0005829">
    <property type="term" value="C:cytosol"/>
    <property type="evidence" value="ECO:0007669"/>
    <property type="project" value="UniProtKB-SubCell"/>
</dbReference>
<dbReference type="Gene3D" id="3.30.720.50">
    <property type="match status" value="1"/>
</dbReference>
<evidence type="ECO:0000256" key="16">
    <source>
        <dbReference type="ARBA" id="ARBA00022786"/>
    </source>
</evidence>
<feature type="compositionally biased region" description="Polar residues" evidence="20">
    <location>
        <begin position="366"/>
        <end position="383"/>
    </location>
</feature>
<keyword evidence="17" id="KW-0862">Zinc</keyword>
<evidence type="ECO:0000256" key="19">
    <source>
        <dbReference type="ARBA" id="ARBA00023180"/>
    </source>
</evidence>
<keyword evidence="11" id="KW-0808">Transferase</keyword>
<dbReference type="GO" id="GO:0061630">
    <property type="term" value="F:ubiquitin protein ligase activity"/>
    <property type="evidence" value="ECO:0007669"/>
    <property type="project" value="UniProtKB-EC"/>
</dbReference>
<sequence length="428" mass="47903">MTRPCPAGCLTCSALNGCLSCKPRLFFHLELDGMRQRGTCLSSCPRGHYGMRSPHISTCTRCKEDCASCFSENFCTHCHPGHFLFQGKCENNCPNGLTANEALRECTECSTGCEMCVRRNMCVRCKADLYFHQGQCHLTCPREFEPDVQLLQCIPQVHCEVGEWTDWGPCVRRRSTRTYRRGEEMRTRKVLRSPSVYGDPCPHVSEIKKCVTKKKSKSPTKRCALCRQEIPEDFLERPVLLSPEELKAAAAGVSRSVGTGGGSRGDFAWYYEGRNGWWQYDERTSRELEEAFSKGRKSTEMLIAGFLYVADLENMVQYRRNEHSRRRKMKRDVVDIPKKGVAGLRLDPEPAPIPASPVVTPAATDRVSSADGSDTAGQSQSSSLGIMVSLPPVRPPIVLGRHPYQFSFFLTLNPGRVFLAASNQPARG</sequence>
<dbReference type="GO" id="GO:0008201">
    <property type="term" value="F:heparin binding"/>
    <property type="evidence" value="ECO:0007669"/>
    <property type="project" value="UniProtKB-KW"/>
</dbReference>
<reference evidence="22 23" key="1">
    <citation type="submission" date="2019-01" db="EMBL/GenBank/DDBJ databases">
        <title>Genome Assembly of Collichthys lucidus.</title>
        <authorList>
            <person name="Cai M."/>
            <person name="Xiao S."/>
        </authorList>
    </citation>
    <scope>NUCLEOTIDE SEQUENCE [LARGE SCALE GENOMIC DNA]</scope>
    <source>
        <strain evidence="22">JT15FE1705JMU</strain>
        <tissue evidence="22">Muscle</tissue>
    </source>
</reference>
<evidence type="ECO:0000256" key="3">
    <source>
        <dbReference type="ARBA" id="ARBA00004613"/>
    </source>
</evidence>
<evidence type="ECO:0000313" key="22">
    <source>
        <dbReference type="EMBL" id="TKS75964.1"/>
    </source>
</evidence>
<comment type="catalytic activity">
    <reaction evidence="1">
        <text>S-ubiquitinyl-[E2 ubiquitin-conjugating enzyme]-L-cysteine + [acceptor protein]-L-lysine = [E2 ubiquitin-conjugating enzyme]-L-cysteine + N(6)-ubiquitinyl-[acceptor protein]-L-lysine.</text>
        <dbReference type="EC" id="2.3.2.27"/>
    </reaction>
</comment>
<keyword evidence="19" id="KW-0325">Glycoprotein</keyword>
<organism evidence="22 23">
    <name type="scientific">Collichthys lucidus</name>
    <name type="common">Big head croaker</name>
    <name type="synonym">Sciaena lucida</name>
    <dbReference type="NCBI Taxonomy" id="240159"/>
    <lineage>
        <taxon>Eukaryota</taxon>
        <taxon>Metazoa</taxon>
        <taxon>Chordata</taxon>
        <taxon>Craniata</taxon>
        <taxon>Vertebrata</taxon>
        <taxon>Euteleostomi</taxon>
        <taxon>Actinopterygii</taxon>
        <taxon>Neopterygii</taxon>
        <taxon>Teleostei</taxon>
        <taxon>Neoteleostei</taxon>
        <taxon>Acanthomorphata</taxon>
        <taxon>Eupercaria</taxon>
        <taxon>Sciaenidae</taxon>
        <taxon>Collichthys</taxon>
    </lineage>
</organism>
<keyword evidence="12" id="KW-0879">Wnt signaling pathway</keyword>
<evidence type="ECO:0000256" key="10">
    <source>
        <dbReference type="ARBA" id="ARBA00022674"/>
    </source>
</evidence>
<keyword evidence="16" id="KW-0833">Ubl conjugation pathway</keyword>
<dbReference type="UniPathway" id="UPA00143"/>
<evidence type="ECO:0000313" key="23">
    <source>
        <dbReference type="Proteomes" id="UP000298787"/>
    </source>
</evidence>
<dbReference type="InterPro" id="IPR036383">
    <property type="entry name" value="TSP1_rpt_sf"/>
</dbReference>
<dbReference type="PANTHER" id="PTHR46987">
    <property type="entry name" value="NEUROHYPOPHYSIAL HORMONES, N-TERMINAL DOMAIN CONTAINING PROTEIN"/>
    <property type="match status" value="1"/>
</dbReference>
<dbReference type="CDD" id="cd00064">
    <property type="entry name" value="FU"/>
    <property type="match status" value="2"/>
</dbReference>
<evidence type="ECO:0000256" key="6">
    <source>
        <dbReference type="ARBA" id="ARBA00012483"/>
    </source>
</evidence>
<evidence type="ECO:0000256" key="13">
    <source>
        <dbReference type="ARBA" id="ARBA00022723"/>
    </source>
</evidence>
<evidence type="ECO:0000256" key="2">
    <source>
        <dbReference type="ARBA" id="ARBA00004514"/>
    </source>
</evidence>
<comment type="pathway">
    <text evidence="4">Protein modification; protein ubiquitination.</text>
</comment>
<evidence type="ECO:0000256" key="8">
    <source>
        <dbReference type="ARBA" id="ARBA00022525"/>
    </source>
</evidence>
<dbReference type="PANTHER" id="PTHR46987:SF1">
    <property type="entry name" value="R-SPONDIN-3"/>
    <property type="match status" value="1"/>
</dbReference>
<dbReference type="InterPro" id="IPR004170">
    <property type="entry name" value="WWE_dom"/>
</dbReference>
<dbReference type="GO" id="GO:0005576">
    <property type="term" value="C:extracellular region"/>
    <property type="evidence" value="ECO:0007669"/>
    <property type="project" value="UniProtKB-SubCell"/>
</dbReference>
<feature type="domain" description="WWE" evidence="21">
    <location>
        <begin position="254"/>
        <end position="331"/>
    </location>
</feature>
<accession>A0A4U5UM24</accession>
<dbReference type="PROSITE" id="PS50092">
    <property type="entry name" value="TSP1"/>
    <property type="match status" value="1"/>
</dbReference>
<dbReference type="InterPro" id="IPR051514">
    <property type="entry name" value="R-spondin"/>
</dbReference>
<dbReference type="AlphaFoldDB" id="A0A4U5UM24"/>
<dbReference type="FunFam" id="3.30.720.50:FF:000003">
    <property type="entry name" value="E3 ubiquitin-protein ligase RNF146"/>
    <property type="match status" value="1"/>
</dbReference>
<evidence type="ECO:0000259" key="21">
    <source>
        <dbReference type="PROSITE" id="PS50918"/>
    </source>
</evidence>
<dbReference type="EMBL" id="CM014086">
    <property type="protein sequence ID" value="TKS75964.1"/>
    <property type="molecule type" value="Genomic_DNA"/>
</dbReference>
<dbReference type="InterPro" id="IPR000884">
    <property type="entry name" value="TSP1_rpt"/>
</dbReference>